<gene>
    <name evidence="2" type="ORF">BSK56_07760</name>
</gene>
<dbReference type="PROSITE" id="PS51257">
    <property type="entry name" value="PROKAR_LIPOPROTEIN"/>
    <property type="match status" value="1"/>
</dbReference>
<proteinExistence type="predicted"/>
<comment type="caution">
    <text evidence="2">The sequence shown here is derived from an EMBL/GenBank/DDBJ whole genome shotgun (WGS) entry which is preliminary data.</text>
</comment>
<evidence type="ECO:0000313" key="3">
    <source>
        <dbReference type="Proteomes" id="UP000187412"/>
    </source>
</evidence>
<organism evidence="2 3">
    <name type="scientific">Paenibacillus borealis</name>
    <dbReference type="NCBI Taxonomy" id="160799"/>
    <lineage>
        <taxon>Bacteria</taxon>
        <taxon>Bacillati</taxon>
        <taxon>Bacillota</taxon>
        <taxon>Bacilli</taxon>
        <taxon>Bacillales</taxon>
        <taxon>Paenibacillaceae</taxon>
        <taxon>Paenibacillus</taxon>
    </lineage>
</organism>
<sequence length="109" mass="12014">MRKLPFICLLLVLLSLSIAGCKRDTGYSIQKAIDKGDPIFKDLNYDGQVIRYSVDNSNDEYGGAGKGIKTDVCTEITKEDSGGGEIFYSISGCTADNPEMSYFLIRKKK</sequence>
<dbReference type="InterPro" id="IPR025372">
    <property type="entry name" value="DUF4362"/>
</dbReference>
<evidence type="ECO:0000256" key="1">
    <source>
        <dbReference type="SAM" id="SignalP"/>
    </source>
</evidence>
<dbReference type="Proteomes" id="UP000187412">
    <property type="component" value="Unassembled WGS sequence"/>
</dbReference>
<protein>
    <recommendedName>
        <fullName evidence="4">DUF4362 domain-containing protein</fullName>
    </recommendedName>
</protein>
<accession>A0ABX3HJ62</accession>
<keyword evidence="1" id="KW-0732">Signal</keyword>
<name>A0ABX3HJ62_PAEBO</name>
<dbReference type="Pfam" id="PF14275">
    <property type="entry name" value="DUF4362"/>
    <property type="match status" value="1"/>
</dbReference>
<evidence type="ECO:0008006" key="4">
    <source>
        <dbReference type="Google" id="ProtNLM"/>
    </source>
</evidence>
<keyword evidence="3" id="KW-1185">Reference proteome</keyword>
<feature type="chain" id="PRO_5046129370" description="DUF4362 domain-containing protein" evidence="1">
    <location>
        <begin position="20"/>
        <end position="109"/>
    </location>
</feature>
<feature type="signal peptide" evidence="1">
    <location>
        <begin position="1"/>
        <end position="19"/>
    </location>
</feature>
<reference evidence="2 3" key="1">
    <citation type="submission" date="2016-10" db="EMBL/GenBank/DDBJ databases">
        <title>Paenibacillus species isolates.</title>
        <authorList>
            <person name="Beno S.M."/>
        </authorList>
    </citation>
    <scope>NUCLEOTIDE SEQUENCE [LARGE SCALE GENOMIC DNA]</scope>
    <source>
        <strain evidence="2 3">FSL H7-0744</strain>
    </source>
</reference>
<dbReference type="EMBL" id="MPTB01000008">
    <property type="protein sequence ID" value="OMD49837.1"/>
    <property type="molecule type" value="Genomic_DNA"/>
</dbReference>
<evidence type="ECO:0000313" key="2">
    <source>
        <dbReference type="EMBL" id="OMD49837.1"/>
    </source>
</evidence>
<dbReference type="RefSeq" id="WP_076110040.1">
    <property type="nucleotide sequence ID" value="NZ_MPTB01000008.1"/>
</dbReference>